<dbReference type="AlphaFoldDB" id="A0A937G544"/>
<gene>
    <name evidence="1" type="ORF">JMN32_19905</name>
</gene>
<evidence type="ECO:0000313" key="1">
    <source>
        <dbReference type="EMBL" id="MBL6448586.1"/>
    </source>
</evidence>
<sequence length="69" mass="8095">MTSEALIEYIHNVLITIHENIRETSDRKGWANEGELTHIESRLLTYNEVLQTFKIIAREMDLPERELGL</sequence>
<comment type="caution">
    <text evidence="1">The sequence shown here is derived from an EMBL/GenBank/DDBJ whole genome shotgun (WGS) entry which is preliminary data.</text>
</comment>
<reference evidence="1" key="1">
    <citation type="submission" date="2021-01" db="EMBL/GenBank/DDBJ databases">
        <title>Fulvivirga kasyanovii gen. nov., sp nov., a novel member of the phylum Bacteroidetes isolated from seawater in a mussel farm.</title>
        <authorList>
            <person name="Zhao L.-H."/>
            <person name="Wang Z.-J."/>
        </authorList>
    </citation>
    <scope>NUCLEOTIDE SEQUENCE</scope>
    <source>
        <strain evidence="1">29W222</strain>
    </source>
</reference>
<dbReference type="EMBL" id="JAEUGD010000064">
    <property type="protein sequence ID" value="MBL6448586.1"/>
    <property type="molecule type" value="Genomic_DNA"/>
</dbReference>
<protein>
    <submittedName>
        <fullName evidence="1">Uncharacterized protein</fullName>
    </submittedName>
</protein>
<proteinExistence type="predicted"/>
<evidence type="ECO:0000313" key="2">
    <source>
        <dbReference type="Proteomes" id="UP000614216"/>
    </source>
</evidence>
<dbReference type="Proteomes" id="UP000614216">
    <property type="component" value="Unassembled WGS sequence"/>
</dbReference>
<accession>A0A937G544</accession>
<name>A0A937G544_9BACT</name>
<dbReference type="RefSeq" id="WP_202858121.1">
    <property type="nucleotide sequence ID" value="NZ_JAEUGD010000064.1"/>
</dbReference>
<organism evidence="1 2">
    <name type="scientific">Fulvivirga marina</name>
    <dbReference type="NCBI Taxonomy" id="2494733"/>
    <lineage>
        <taxon>Bacteria</taxon>
        <taxon>Pseudomonadati</taxon>
        <taxon>Bacteroidota</taxon>
        <taxon>Cytophagia</taxon>
        <taxon>Cytophagales</taxon>
        <taxon>Fulvivirgaceae</taxon>
        <taxon>Fulvivirga</taxon>
    </lineage>
</organism>
<keyword evidence="2" id="KW-1185">Reference proteome</keyword>